<dbReference type="EMBL" id="LT984813">
    <property type="protein sequence ID" value="SPD63022.1"/>
    <property type="molecule type" value="Genomic_DNA"/>
</dbReference>
<accession>A0A9Q7UPF7</accession>
<evidence type="ECO:0000313" key="1">
    <source>
        <dbReference type="EMBL" id="SPD63022.1"/>
    </source>
</evidence>
<evidence type="ECO:0000313" key="2">
    <source>
        <dbReference type="Proteomes" id="UP000254259"/>
    </source>
</evidence>
<organism evidence="1 2">
    <name type="scientific">Cupriavidus taiwanensis</name>
    <dbReference type="NCBI Taxonomy" id="164546"/>
    <lineage>
        <taxon>Bacteria</taxon>
        <taxon>Pseudomonadati</taxon>
        <taxon>Pseudomonadota</taxon>
        <taxon>Betaproteobacteria</taxon>
        <taxon>Burkholderiales</taxon>
        <taxon>Burkholderiaceae</taxon>
        <taxon>Cupriavidus</taxon>
    </lineage>
</organism>
<proteinExistence type="predicted"/>
<name>A0A9Q7UPF7_9BURK</name>
<dbReference type="RefSeq" id="WP_240991234.1">
    <property type="nucleotide sequence ID" value="NZ_LT984813.1"/>
</dbReference>
<dbReference type="Proteomes" id="UP000254259">
    <property type="component" value="Chromosome CBM2636"/>
</dbReference>
<sequence length="151" mass="16774">MMHKFVVYGYSTRVVAEQRDFKWKPLPVGLKCEVKGRGSCAIIDSSFRVNEASGVYEYVVEFDGDGRESAKLSERDLWPIPGSLIETPLTRMAGLQTDPWPHYLAREALIGALIQASKEVSGIEALAASRIALLPHQVFVVGTVVEDPVWR</sequence>
<dbReference type="AlphaFoldDB" id="A0A9Q7UPF7"/>
<gene>
    <name evidence="1" type="ORF">CBM2636_10038</name>
</gene>
<reference evidence="1 2" key="1">
    <citation type="submission" date="2018-01" db="EMBL/GenBank/DDBJ databases">
        <authorList>
            <person name="Clerissi C."/>
        </authorList>
    </citation>
    <scope>NUCLEOTIDE SEQUENCE [LARGE SCALE GENOMIC DNA]</scope>
    <source>
        <strain evidence="1">Cupriavidus taiwanensis SWF 66322</strain>
    </source>
</reference>
<protein>
    <submittedName>
        <fullName evidence="1">Uncharacterized protein</fullName>
    </submittedName>
</protein>